<gene>
    <name evidence="7" type="primary">fetB</name>
    <name evidence="7" type="ORF">F9B85_09595</name>
</gene>
<dbReference type="EMBL" id="WBXO01000006">
    <property type="protein sequence ID" value="KAB2952398.1"/>
    <property type="molecule type" value="Genomic_DNA"/>
</dbReference>
<organism evidence="7 8">
    <name type="scientific">Heliorestis acidaminivorans</name>
    <dbReference type="NCBI Taxonomy" id="553427"/>
    <lineage>
        <taxon>Bacteria</taxon>
        <taxon>Bacillati</taxon>
        <taxon>Bacillota</taxon>
        <taxon>Clostridia</taxon>
        <taxon>Eubacteriales</taxon>
        <taxon>Heliobacteriaceae</taxon>
        <taxon>Heliorestis</taxon>
    </lineage>
</organism>
<feature type="transmembrane region" description="Helical" evidence="6">
    <location>
        <begin position="91"/>
        <end position="113"/>
    </location>
</feature>
<evidence type="ECO:0000256" key="5">
    <source>
        <dbReference type="ARBA" id="ARBA00023136"/>
    </source>
</evidence>
<keyword evidence="5 6" id="KW-0472">Membrane</keyword>
<dbReference type="AlphaFoldDB" id="A0A6I0ETK4"/>
<evidence type="ECO:0000256" key="2">
    <source>
        <dbReference type="ARBA" id="ARBA00005268"/>
    </source>
</evidence>
<keyword evidence="8" id="KW-1185">Reference proteome</keyword>
<keyword evidence="3 6" id="KW-0812">Transmembrane</keyword>
<dbReference type="OrthoDB" id="9791807at2"/>
<evidence type="ECO:0000256" key="3">
    <source>
        <dbReference type="ARBA" id="ARBA00022692"/>
    </source>
</evidence>
<comment type="caution">
    <text evidence="7">The sequence shown here is derived from an EMBL/GenBank/DDBJ whole genome shotgun (WGS) entry which is preliminary data.</text>
</comment>
<evidence type="ECO:0000313" key="7">
    <source>
        <dbReference type="EMBL" id="KAB2952398.1"/>
    </source>
</evidence>
<dbReference type="InterPro" id="IPR005226">
    <property type="entry name" value="UPF0014_fam"/>
</dbReference>
<evidence type="ECO:0000256" key="1">
    <source>
        <dbReference type="ARBA" id="ARBA00004141"/>
    </source>
</evidence>
<protein>
    <submittedName>
        <fullName evidence="7">Iron export ABC transporter permease subunit FetB</fullName>
    </submittedName>
</protein>
<evidence type="ECO:0000313" key="8">
    <source>
        <dbReference type="Proteomes" id="UP000468766"/>
    </source>
</evidence>
<evidence type="ECO:0000256" key="6">
    <source>
        <dbReference type="SAM" id="Phobius"/>
    </source>
</evidence>
<reference evidence="7 8" key="1">
    <citation type="submission" date="2019-10" db="EMBL/GenBank/DDBJ databases">
        <title>Whole-genome sequence of the extremophile Heliorestis acidaminivorans DSM 24790.</title>
        <authorList>
            <person name="Kyndt J.A."/>
            <person name="Meyer T.E."/>
        </authorList>
    </citation>
    <scope>NUCLEOTIDE SEQUENCE [LARGE SCALE GENOMIC DNA]</scope>
    <source>
        <strain evidence="7 8">DSM 24790</strain>
    </source>
</reference>
<accession>A0A6I0ETK4</accession>
<keyword evidence="4 6" id="KW-1133">Transmembrane helix</keyword>
<dbReference type="GO" id="GO:0005886">
    <property type="term" value="C:plasma membrane"/>
    <property type="evidence" value="ECO:0007669"/>
    <property type="project" value="TreeGrafter"/>
</dbReference>
<dbReference type="Pfam" id="PF03649">
    <property type="entry name" value="UPF0014"/>
    <property type="match status" value="1"/>
</dbReference>
<dbReference type="PANTHER" id="PTHR30028:SF0">
    <property type="entry name" value="PROTEIN ALUMINUM SENSITIVE 3"/>
    <property type="match status" value="1"/>
</dbReference>
<comment type="similarity">
    <text evidence="2">Belongs to the UPF0014 family.</text>
</comment>
<dbReference type="PANTHER" id="PTHR30028">
    <property type="entry name" value="UPF0014 INNER MEMBRANE PROTEIN YBBM-RELATED"/>
    <property type="match status" value="1"/>
</dbReference>
<name>A0A6I0ETK4_9FIRM</name>
<feature type="transmembrane region" description="Helical" evidence="6">
    <location>
        <begin position="215"/>
        <end position="238"/>
    </location>
</feature>
<comment type="subcellular location">
    <subcellularLocation>
        <location evidence="1">Membrane</location>
        <topology evidence="1">Multi-pass membrane protein</topology>
    </subcellularLocation>
</comment>
<dbReference type="Proteomes" id="UP000468766">
    <property type="component" value="Unassembled WGS sequence"/>
</dbReference>
<sequence length="255" mass="27272">MSPLILLISLSFVAIALFISYKEQLALEKDLLVGTIRAFIQLFVIGYVLQLIFDLRSLTGILFILALMILVASQNASQKSSFLPRSIALTYILGALLFAEITTMGLLLILQIVPVEPQYIIPISGMIIGNAMIAAGLTLSRLQSELASQKGLILTALALGATGRQAASSAIKQALRAGMSPTIDSMKTVGLVQLPGMMTGLIIAGASPIEAVKYQILIILVITASTAIASITVALGCYKPFFTSQHQLSNYYPRQ</sequence>
<feature type="transmembrane region" description="Helical" evidence="6">
    <location>
        <begin position="38"/>
        <end position="71"/>
    </location>
</feature>
<dbReference type="RefSeq" id="WP_151620304.1">
    <property type="nucleotide sequence ID" value="NZ_WBXO01000006.1"/>
</dbReference>
<evidence type="ECO:0000256" key="4">
    <source>
        <dbReference type="ARBA" id="ARBA00022989"/>
    </source>
</evidence>
<proteinExistence type="inferred from homology"/>
<feature type="transmembrane region" description="Helical" evidence="6">
    <location>
        <begin position="189"/>
        <end position="209"/>
    </location>
</feature>
<feature type="transmembrane region" description="Helical" evidence="6">
    <location>
        <begin position="119"/>
        <end position="140"/>
    </location>
</feature>